<proteinExistence type="predicted"/>
<accession>A0A5N7J3L9</accession>
<dbReference type="RefSeq" id="WP_152752861.1">
    <property type="nucleotide sequence ID" value="NZ_SPSE01000034.1"/>
</dbReference>
<dbReference type="SUPFAM" id="SSF55144">
    <property type="entry name" value="LigT-like"/>
    <property type="match status" value="1"/>
</dbReference>
<evidence type="ECO:0000313" key="2">
    <source>
        <dbReference type="EMBL" id="MPQ63339.1"/>
    </source>
</evidence>
<organism evidence="2 3">
    <name type="scientific">Clostridium estertheticum</name>
    <dbReference type="NCBI Taxonomy" id="238834"/>
    <lineage>
        <taxon>Bacteria</taxon>
        <taxon>Bacillati</taxon>
        <taxon>Bacillota</taxon>
        <taxon>Clostridia</taxon>
        <taxon>Eubacteriales</taxon>
        <taxon>Clostridiaceae</taxon>
        <taxon>Clostridium</taxon>
    </lineage>
</organism>
<dbReference type="Proteomes" id="UP000342249">
    <property type="component" value="Unassembled WGS sequence"/>
</dbReference>
<feature type="domain" description="Phosphoesterase HXTX" evidence="1">
    <location>
        <begin position="33"/>
        <end position="90"/>
    </location>
</feature>
<reference evidence="2" key="1">
    <citation type="journal article" date="2019" name="Lett. Appl. Microbiol.">
        <title>A case of 'blown pack' spoilage of vacuum-packaged pork likely associated with Clostridium estertheticum in Canada.</title>
        <authorList>
            <person name="Zhang P."/>
            <person name="Ward P."/>
            <person name="McMullen L.M."/>
            <person name="Yang X."/>
        </authorList>
    </citation>
    <scope>NUCLEOTIDE SEQUENCE [LARGE SCALE GENOMIC DNA]</scope>
    <source>
        <strain evidence="2">MA19</strain>
    </source>
</reference>
<evidence type="ECO:0000313" key="3">
    <source>
        <dbReference type="Proteomes" id="UP000342249"/>
    </source>
</evidence>
<sequence>MIKIRIFLAINFDDNTNSYHNNIQHKLGEYCTKGRFTNIVNFHLTLQIIVELDNCYIKELIKDMNSCISKHESFNITLDSLGSFKKVNANLVWVSNIKSAYIYLRDIGLKLNCF</sequence>
<dbReference type="Pfam" id="PF02834">
    <property type="entry name" value="LigT_PEase"/>
    <property type="match status" value="1"/>
</dbReference>
<dbReference type="EMBL" id="SPSF01000033">
    <property type="protein sequence ID" value="MPQ63339.1"/>
    <property type="molecule type" value="Genomic_DNA"/>
</dbReference>
<protein>
    <recommendedName>
        <fullName evidence="1">Phosphoesterase HXTX domain-containing protein</fullName>
    </recommendedName>
</protein>
<dbReference type="Gene3D" id="3.90.1140.10">
    <property type="entry name" value="Cyclic phosphodiesterase"/>
    <property type="match status" value="1"/>
</dbReference>
<dbReference type="InterPro" id="IPR014051">
    <property type="entry name" value="Phosphoesterase_HXTX"/>
</dbReference>
<evidence type="ECO:0000259" key="1">
    <source>
        <dbReference type="Pfam" id="PF02834"/>
    </source>
</evidence>
<dbReference type="InterPro" id="IPR009097">
    <property type="entry name" value="Cyclic_Pdiesterase"/>
</dbReference>
<gene>
    <name evidence="2" type="ORF">E4V82_14620</name>
</gene>
<name>A0A5N7J3L9_9CLOT</name>
<comment type="caution">
    <text evidence="2">The sequence shown here is derived from an EMBL/GenBank/DDBJ whole genome shotgun (WGS) entry which is preliminary data.</text>
</comment>
<dbReference type="AlphaFoldDB" id="A0A5N7J3L9"/>